<feature type="compositionally biased region" description="Polar residues" evidence="1">
    <location>
        <begin position="20"/>
        <end position="33"/>
    </location>
</feature>
<evidence type="ECO:0000313" key="4">
    <source>
        <dbReference type="Proteomes" id="UP000251314"/>
    </source>
</evidence>
<evidence type="ECO:0000313" key="3">
    <source>
        <dbReference type="EMBL" id="RAW21429.1"/>
    </source>
</evidence>
<keyword evidence="4" id="KW-1185">Reference proteome</keyword>
<evidence type="ECO:0000256" key="1">
    <source>
        <dbReference type="SAM" id="MobiDB-lite"/>
    </source>
</evidence>
<evidence type="ECO:0000313" key="2">
    <source>
        <dbReference type="EMBL" id="KAG2904491.1"/>
    </source>
</evidence>
<dbReference type="OrthoDB" id="95705at2759"/>
<gene>
    <name evidence="3" type="ORF">PC110_g22129</name>
    <name evidence="2" type="ORF">PC117_g21019</name>
</gene>
<dbReference type="VEuPathDB" id="FungiDB:PC110_g22129"/>
<dbReference type="AlphaFoldDB" id="A0A329RBT6"/>
<feature type="region of interest" description="Disordered" evidence="1">
    <location>
        <begin position="19"/>
        <end position="82"/>
    </location>
</feature>
<dbReference type="Proteomes" id="UP000251314">
    <property type="component" value="Unassembled WGS sequence"/>
</dbReference>
<sequence length="183" mass="20793">MNRARGAYVVTEARKPGRTTMLQLNQVSNTLTAPSKKKNRARAQSASDSDSDYNDWAPSTQQAAESEASSDEDSSPGLNESDACLDGFKRTYHSWEDFDAALAKFSQRTYQIFRKRTSSSFKTRNEQLETRHNAARSHKSHEKIPLLPTQYTTYDKTLLCTHGFERKTKSSGKRKHKFSRFTG</sequence>
<dbReference type="EMBL" id="MJFZ01001774">
    <property type="protein sequence ID" value="RAW21429.1"/>
    <property type="molecule type" value="Genomic_DNA"/>
</dbReference>
<dbReference type="Proteomes" id="UP000736787">
    <property type="component" value="Unassembled WGS sequence"/>
</dbReference>
<reference evidence="2" key="2">
    <citation type="submission" date="2018-10" db="EMBL/GenBank/DDBJ databases">
        <title>Effector identification in a new, highly contiguous assembly of the strawberry crown rot pathogen Phytophthora cactorum.</title>
        <authorList>
            <person name="Armitage A.D."/>
            <person name="Nellist C.F."/>
            <person name="Bates H."/>
            <person name="Vickerstaff R.J."/>
            <person name="Harrison R.J."/>
        </authorList>
    </citation>
    <scope>NUCLEOTIDE SEQUENCE</scope>
    <source>
        <strain evidence="2">4040</strain>
    </source>
</reference>
<accession>A0A329RBT6</accession>
<protein>
    <submittedName>
        <fullName evidence="3">Uncharacterized protein</fullName>
    </submittedName>
</protein>
<organism evidence="3 4">
    <name type="scientific">Phytophthora cactorum</name>
    <dbReference type="NCBI Taxonomy" id="29920"/>
    <lineage>
        <taxon>Eukaryota</taxon>
        <taxon>Sar</taxon>
        <taxon>Stramenopiles</taxon>
        <taxon>Oomycota</taxon>
        <taxon>Peronosporomycetes</taxon>
        <taxon>Peronosporales</taxon>
        <taxon>Peronosporaceae</taxon>
        <taxon>Phytophthora</taxon>
    </lineage>
</organism>
<dbReference type="EMBL" id="RCMK01001021">
    <property type="protein sequence ID" value="KAG2904491.1"/>
    <property type="molecule type" value="Genomic_DNA"/>
</dbReference>
<name>A0A329RBT6_9STRA</name>
<comment type="caution">
    <text evidence="3">The sequence shown here is derived from an EMBL/GenBank/DDBJ whole genome shotgun (WGS) entry which is preliminary data.</text>
</comment>
<reference evidence="3 4" key="1">
    <citation type="submission" date="2018-01" db="EMBL/GenBank/DDBJ databases">
        <title>Draft genome of the strawberry crown rot pathogen Phytophthora cactorum.</title>
        <authorList>
            <person name="Armitage A.D."/>
            <person name="Lysoe E."/>
            <person name="Nellist C.F."/>
            <person name="Harrison R.J."/>
            <person name="Brurberg M.B."/>
        </authorList>
    </citation>
    <scope>NUCLEOTIDE SEQUENCE [LARGE SCALE GENOMIC DNA]</scope>
    <source>
        <strain evidence="3 4">10300</strain>
    </source>
</reference>
<proteinExistence type="predicted"/>